<organism evidence="3 4">
    <name type="scientific">Comamonas aquatica</name>
    <dbReference type="NCBI Taxonomy" id="225991"/>
    <lineage>
        <taxon>Bacteria</taxon>
        <taxon>Pseudomonadati</taxon>
        <taxon>Pseudomonadota</taxon>
        <taxon>Betaproteobacteria</taxon>
        <taxon>Burkholderiales</taxon>
        <taxon>Comamonadaceae</taxon>
        <taxon>Comamonas</taxon>
    </lineage>
</organism>
<dbReference type="GO" id="GO:0016289">
    <property type="term" value="F:acyl-CoA hydrolase activity"/>
    <property type="evidence" value="ECO:0007669"/>
    <property type="project" value="TreeGrafter"/>
</dbReference>
<dbReference type="CDD" id="cd03443">
    <property type="entry name" value="PaaI_thioesterase"/>
    <property type="match status" value="1"/>
</dbReference>
<dbReference type="InterPro" id="IPR052723">
    <property type="entry name" value="Acyl-CoA_thioesterase_PaaI"/>
</dbReference>
<evidence type="ECO:0000256" key="1">
    <source>
        <dbReference type="ARBA" id="ARBA00022801"/>
    </source>
</evidence>
<feature type="domain" description="Thioesterase" evidence="2">
    <location>
        <begin position="66"/>
        <end position="141"/>
    </location>
</feature>
<dbReference type="Pfam" id="PF03061">
    <property type="entry name" value="4HBT"/>
    <property type="match status" value="1"/>
</dbReference>
<dbReference type="SUPFAM" id="SSF54637">
    <property type="entry name" value="Thioesterase/thiol ester dehydrase-isomerase"/>
    <property type="match status" value="1"/>
</dbReference>
<dbReference type="InterPro" id="IPR006683">
    <property type="entry name" value="Thioestr_dom"/>
</dbReference>
<dbReference type="InterPro" id="IPR029069">
    <property type="entry name" value="HotDog_dom_sf"/>
</dbReference>
<keyword evidence="1" id="KW-0378">Hydrolase</keyword>
<evidence type="ECO:0000313" key="3">
    <source>
        <dbReference type="EMBL" id="MDH0364943.1"/>
    </source>
</evidence>
<name>A0AA42HVG0_9BURK</name>
<dbReference type="PANTHER" id="PTHR42856">
    <property type="entry name" value="ACYL-COENZYME A THIOESTERASE PAAI"/>
    <property type="match status" value="1"/>
</dbReference>
<comment type="caution">
    <text evidence="3">The sequence shown here is derived from an EMBL/GenBank/DDBJ whole genome shotgun (WGS) entry which is preliminary data.</text>
</comment>
<dbReference type="RefSeq" id="WP_279860632.1">
    <property type="nucleotide sequence ID" value="NZ_JAODZU010000031.1"/>
</dbReference>
<dbReference type="InterPro" id="IPR003736">
    <property type="entry name" value="PAAI_dom"/>
</dbReference>
<dbReference type="AlphaFoldDB" id="A0AA42HVG0"/>
<proteinExistence type="predicted"/>
<evidence type="ECO:0000259" key="2">
    <source>
        <dbReference type="Pfam" id="PF03061"/>
    </source>
</evidence>
<accession>A0AA42HVG0</accession>
<gene>
    <name evidence="3" type="ORF">N7330_18110</name>
</gene>
<dbReference type="NCBIfam" id="TIGR00369">
    <property type="entry name" value="unchar_dom_1"/>
    <property type="match status" value="1"/>
</dbReference>
<dbReference type="Gene3D" id="3.10.129.10">
    <property type="entry name" value="Hotdog Thioesterase"/>
    <property type="match status" value="1"/>
</dbReference>
<protein>
    <submittedName>
        <fullName evidence="3">PaaI family thioesterase</fullName>
    </submittedName>
</protein>
<dbReference type="PANTHER" id="PTHR42856:SF1">
    <property type="entry name" value="ACYL-COENZYME A THIOESTERASE PAAI"/>
    <property type="match status" value="1"/>
</dbReference>
<sequence length="158" mass="16762">MSTQTSTAAAETAAIDPTRYANAPADVLFGLPMPMSRVMAFKGERIGDDMAQIRMAFQEEQANSRGEVHGGSIATLLDCVLASSCRAHDPEAYGVATIDLSLHYVSAGTGDLIATARCERRGRSISFARGEVRTENGTLVALATGSFKLIARNPVARN</sequence>
<reference evidence="3" key="1">
    <citation type="submission" date="2022-09" db="EMBL/GenBank/DDBJ databases">
        <title>Intensive care unit water sources are persistently colonized with multi-drug resistant bacteria and are the site of extensive horizontal gene transfer of antibiotic resistance genes.</title>
        <authorList>
            <person name="Diorio-Toth L."/>
        </authorList>
    </citation>
    <scope>NUCLEOTIDE SEQUENCE</scope>
    <source>
        <strain evidence="3">GD04130</strain>
    </source>
</reference>
<dbReference type="EMBL" id="JAODZU010000031">
    <property type="protein sequence ID" value="MDH0364943.1"/>
    <property type="molecule type" value="Genomic_DNA"/>
</dbReference>
<evidence type="ECO:0000313" key="4">
    <source>
        <dbReference type="Proteomes" id="UP001158297"/>
    </source>
</evidence>
<dbReference type="Proteomes" id="UP001158297">
    <property type="component" value="Unassembled WGS sequence"/>
</dbReference>